<dbReference type="PROSITE" id="PS51000">
    <property type="entry name" value="HTH_DEOR_2"/>
    <property type="match status" value="1"/>
</dbReference>
<dbReference type="Proteomes" id="UP000286712">
    <property type="component" value="Unassembled WGS sequence"/>
</dbReference>
<dbReference type="InterPro" id="IPR001034">
    <property type="entry name" value="DeoR_HTH"/>
</dbReference>
<dbReference type="InterPro" id="IPR014036">
    <property type="entry name" value="DeoR-like_C"/>
</dbReference>
<dbReference type="GO" id="GO:0003700">
    <property type="term" value="F:DNA-binding transcription factor activity"/>
    <property type="evidence" value="ECO:0007669"/>
    <property type="project" value="InterPro"/>
</dbReference>
<protein>
    <submittedName>
        <fullName evidence="5">DeoR family transcriptional regulator</fullName>
    </submittedName>
</protein>
<dbReference type="SMART" id="SM00420">
    <property type="entry name" value="HTH_DEOR"/>
    <property type="match status" value="1"/>
</dbReference>
<accession>A0A430RR92</accession>
<dbReference type="PANTHER" id="PTHR30363">
    <property type="entry name" value="HTH-TYPE TRANSCRIPTIONAL REGULATOR SRLR-RELATED"/>
    <property type="match status" value="1"/>
</dbReference>
<evidence type="ECO:0000313" key="6">
    <source>
        <dbReference type="Proteomes" id="UP000286712"/>
    </source>
</evidence>
<dbReference type="Gene3D" id="3.40.50.1360">
    <property type="match status" value="1"/>
</dbReference>
<organism evidence="5 6">
    <name type="scientific">Thermus scotoductus</name>
    <dbReference type="NCBI Taxonomy" id="37636"/>
    <lineage>
        <taxon>Bacteria</taxon>
        <taxon>Thermotogati</taxon>
        <taxon>Deinococcota</taxon>
        <taxon>Deinococci</taxon>
        <taxon>Thermales</taxon>
        <taxon>Thermaceae</taxon>
        <taxon>Thermus</taxon>
    </lineage>
</organism>
<dbReference type="InterPro" id="IPR018356">
    <property type="entry name" value="Tscrpt_reg_HTH_DeoR_CS"/>
</dbReference>
<evidence type="ECO:0000256" key="2">
    <source>
        <dbReference type="ARBA" id="ARBA00023125"/>
    </source>
</evidence>
<dbReference type="Pfam" id="PF08220">
    <property type="entry name" value="HTH_DeoR"/>
    <property type="match status" value="1"/>
</dbReference>
<dbReference type="AlphaFoldDB" id="A0A430RR92"/>
<dbReference type="SUPFAM" id="SSF100950">
    <property type="entry name" value="NagB/RpiA/CoA transferase-like"/>
    <property type="match status" value="1"/>
</dbReference>
<proteinExistence type="predicted"/>
<gene>
    <name evidence="5" type="ORF">CSW40_12235</name>
</gene>
<keyword evidence="2" id="KW-0238">DNA-binding</keyword>
<dbReference type="RefSeq" id="WP_126213372.1">
    <property type="nucleotide sequence ID" value="NZ_PELW01000385.1"/>
</dbReference>
<sequence length="246" mass="26654">MPLASLRRQNLLELLRQHGGLSTKDLARHLGVSEATVRRDLAALARQGLLQRDHGGAFLPEAEPPYAVKLTQNPSQKETIARRASAMVPDGATVILDSGTTTLALARLLAGRPLRVVVLDVALAQVLAQGETEVLLPGGRVRNGFYSLVGFWTEELLGQVRADIFFLGADAFNPEGITNHTFEEAAVKRKAMAVSQRTVLLADHSKWGKRAPAFVAPLNALHLVITDLEDPTLEALVPVEVVRETL</sequence>
<dbReference type="EMBL" id="PELW01000385">
    <property type="protein sequence ID" value="RTH21751.1"/>
    <property type="molecule type" value="Genomic_DNA"/>
</dbReference>
<dbReference type="GO" id="GO:0003677">
    <property type="term" value="F:DNA binding"/>
    <property type="evidence" value="ECO:0007669"/>
    <property type="project" value="UniProtKB-KW"/>
</dbReference>
<dbReference type="Gene3D" id="1.10.10.10">
    <property type="entry name" value="Winged helix-like DNA-binding domain superfamily/Winged helix DNA-binding domain"/>
    <property type="match status" value="1"/>
</dbReference>
<evidence type="ECO:0000259" key="4">
    <source>
        <dbReference type="PROSITE" id="PS51000"/>
    </source>
</evidence>
<dbReference type="SUPFAM" id="SSF46785">
    <property type="entry name" value="Winged helix' DNA-binding domain"/>
    <property type="match status" value="1"/>
</dbReference>
<evidence type="ECO:0000313" key="5">
    <source>
        <dbReference type="EMBL" id="RTH21751.1"/>
    </source>
</evidence>
<keyword evidence="3" id="KW-0804">Transcription</keyword>
<reference evidence="5 6" key="1">
    <citation type="journal article" date="2019" name="Extremophiles">
        <title>Biogeography of thermophiles and predominance of Thermus scotoductus in domestic water heaters.</title>
        <authorList>
            <person name="Wilpiszeski R.L."/>
            <person name="Zhang Z."/>
            <person name="House C.H."/>
        </authorList>
    </citation>
    <scope>NUCLEOTIDE SEQUENCE [LARGE SCALE GENOMIC DNA]</scope>
    <source>
        <strain evidence="5 6">27_S27</strain>
    </source>
</reference>
<feature type="domain" description="HTH deoR-type" evidence="4">
    <location>
        <begin position="4"/>
        <end position="59"/>
    </location>
</feature>
<dbReference type="InterPro" id="IPR050313">
    <property type="entry name" value="Carb_Metab_HTH_regulators"/>
</dbReference>
<name>A0A430RR92_THESC</name>
<keyword evidence="1" id="KW-0805">Transcription regulation</keyword>
<dbReference type="InterPro" id="IPR037171">
    <property type="entry name" value="NagB/RpiA_transferase-like"/>
</dbReference>
<dbReference type="InterPro" id="IPR036390">
    <property type="entry name" value="WH_DNA-bd_sf"/>
</dbReference>
<dbReference type="Pfam" id="PF00455">
    <property type="entry name" value="DeoRC"/>
    <property type="match status" value="1"/>
</dbReference>
<dbReference type="SMART" id="SM01134">
    <property type="entry name" value="DeoRC"/>
    <property type="match status" value="1"/>
</dbReference>
<evidence type="ECO:0000256" key="3">
    <source>
        <dbReference type="ARBA" id="ARBA00023163"/>
    </source>
</evidence>
<dbReference type="PRINTS" id="PR00037">
    <property type="entry name" value="HTHLACR"/>
</dbReference>
<dbReference type="PROSITE" id="PS00894">
    <property type="entry name" value="HTH_DEOR_1"/>
    <property type="match status" value="1"/>
</dbReference>
<dbReference type="PANTHER" id="PTHR30363:SF44">
    <property type="entry name" value="AGA OPERON TRANSCRIPTIONAL REPRESSOR-RELATED"/>
    <property type="match status" value="1"/>
</dbReference>
<comment type="caution">
    <text evidence="5">The sequence shown here is derived from an EMBL/GenBank/DDBJ whole genome shotgun (WGS) entry which is preliminary data.</text>
</comment>
<dbReference type="InterPro" id="IPR036388">
    <property type="entry name" value="WH-like_DNA-bd_sf"/>
</dbReference>
<evidence type="ECO:0000256" key="1">
    <source>
        <dbReference type="ARBA" id="ARBA00023015"/>
    </source>
</evidence>